<proteinExistence type="predicted"/>
<protein>
    <submittedName>
        <fullName evidence="2">Uncharacterized protein</fullName>
    </submittedName>
</protein>
<dbReference type="AlphaFoldDB" id="A0A8T0J3W9"/>
<gene>
    <name evidence="2" type="ORF">KC19_1G115200</name>
</gene>
<evidence type="ECO:0000313" key="2">
    <source>
        <dbReference type="EMBL" id="KAG0590634.1"/>
    </source>
</evidence>
<keyword evidence="3" id="KW-1185">Reference proteome</keyword>
<accession>A0A8T0J3W9</accession>
<evidence type="ECO:0000313" key="3">
    <source>
        <dbReference type="Proteomes" id="UP000822688"/>
    </source>
</evidence>
<feature type="region of interest" description="Disordered" evidence="1">
    <location>
        <begin position="295"/>
        <end position="345"/>
    </location>
</feature>
<name>A0A8T0J3W9_CERPU</name>
<dbReference type="EMBL" id="CM026421">
    <property type="protein sequence ID" value="KAG0590634.1"/>
    <property type="molecule type" value="Genomic_DNA"/>
</dbReference>
<feature type="compositionally biased region" description="Polar residues" evidence="1">
    <location>
        <begin position="297"/>
        <end position="307"/>
    </location>
</feature>
<feature type="compositionally biased region" description="Pro residues" evidence="1">
    <location>
        <begin position="314"/>
        <end position="338"/>
    </location>
</feature>
<sequence>MATGESTAGPPPAGSPQRSPQQSIVQARSPQQSIVQARSPKQSVAQGTSSANVPAPSSSTLPPVKMKSSLKGLDSSALVSPPKNRGPLCHNPVTARTPKDMVGAHTERSTGITYPYNMWGPCNPGKYGQEFPAANLAQKYHYEGKHDTLTKDRLEQRDYGHVRHHCYRKNLAEPTGPDSLSWMDPKKKEFWRTDVERVLKQDEEKRRARQKELLSIWTNEEAWRRHHAQKMRDMKYQAYLNLTENMQKVGCRSNKSSAPHINIITREPIGEHNIKMGKFRDAAQEYKRVQRQRNLQERNSGARNYNILNWAKNPPGPDLPPWPEKPPTPPPPPPPDPSKMPLNSSKGALSFARVYGAFGTLDVT</sequence>
<comment type="caution">
    <text evidence="2">The sequence shown here is derived from an EMBL/GenBank/DDBJ whole genome shotgun (WGS) entry which is preliminary data.</text>
</comment>
<evidence type="ECO:0000256" key="1">
    <source>
        <dbReference type="SAM" id="MobiDB-lite"/>
    </source>
</evidence>
<feature type="compositionally biased region" description="Polar residues" evidence="1">
    <location>
        <begin position="16"/>
        <end position="61"/>
    </location>
</feature>
<feature type="region of interest" description="Disordered" evidence="1">
    <location>
        <begin position="1"/>
        <end position="97"/>
    </location>
</feature>
<dbReference type="Proteomes" id="UP000822688">
    <property type="component" value="Chromosome 1"/>
</dbReference>
<organism evidence="2 3">
    <name type="scientific">Ceratodon purpureus</name>
    <name type="common">Fire moss</name>
    <name type="synonym">Dicranum purpureum</name>
    <dbReference type="NCBI Taxonomy" id="3225"/>
    <lineage>
        <taxon>Eukaryota</taxon>
        <taxon>Viridiplantae</taxon>
        <taxon>Streptophyta</taxon>
        <taxon>Embryophyta</taxon>
        <taxon>Bryophyta</taxon>
        <taxon>Bryophytina</taxon>
        <taxon>Bryopsida</taxon>
        <taxon>Dicranidae</taxon>
        <taxon>Pseudoditrichales</taxon>
        <taxon>Ditrichaceae</taxon>
        <taxon>Ceratodon</taxon>
    </lineage>
</organism>
<reference evidence="2" key="1">
    <citation type="submission" date="2020-06" db="EMBL/GenBank/DDBJ databases">
        <title>WGS assembly of Ceratodon purpureus strain R40.</title>
        <authorList>
            <person name="Carey S.B."/>
            <person name="Jenkins J."/>
            <person name="Shu S."/>
            <person name="Lovell J.T."/>
            <person name="Sreedasyam A."/>
            <person name="Maumus F."/>
            <person name="Tiley G.P."/>
            <person name="Fernandez-Pozo N."/>
            <person name="Barry K."/>
            <person name="Chen C."/>
            <person name="Wang M."/>
            <person name="Lipzen A."/>
            <person name="Daum C."/>
            <person name="Saski C.A."/>
            <person name="Payton A.C."/>
            <person name="Mcbreen J.C."/>
            <person name="Conrad R.E."/>
            <person name="Kollar L.M."/>
            <person name="Olsson S."/>
            <person name="Huttunen S."/>
            <person name="Landis J.B."/>
            <person name="Wickett N.J."/>
            <person name="Johnson M.G."/>
            <person name="Rensing S.A."/>
            <person name="Grimwood J."/>
            <person name="Schmutz J."/>
            <person name="Mcdaniel S.F."/>
        </authorList>
    </citation>
    <scope>NUCLEOTIDE SEQUENCE</scope>
    <source>
        <strain evidence="2">R40</strain>
    </source>
</reference>